<feature type="transmembrane region" description="Helical" evidence="2">
    <location>
        <begin position="98"/>
        <end position="120"/>
    </location>
</feature>
<dbReference type="PANTHER" id="PTHR34475:SF1">
    <property type="entry name" value="CYTOSKELETON PROTEIN RODZ"/>
    <property type="match status" value="1"/>
</dbReference>
<comment type="caution">
    <text evidence="4">The sequence shown here is derived from an EMBL/GenBank/DDBJ whole genome shotgun (WGS) entry which is preliminary data.</text>
</comment>
<evidence type="ECO:0000256" key="2">
    <source>
        <dbReference type="SAM" id="Phobius"/>
    </source>
</evidence>
<feature type="domain" description="Cytoskeleton protein RodZ-like C-terminal" evidence="3">
    <location>
        <begin position="213"/>
        <end position="271"/>
    </location>
</feature>
<dbReference type="InterPro" id="IPR025194">
    <property type="entry name" value="RodZ-like_C"/>
</dbReference>
<dbReference type="Pfam" id="PF13464">
    <property type="entry name" value="RodZ_C"/>
    <property type="match status" value="1"/>
</dbReference>
<dbReference type="InterPro" id="IPR050400">
    <property type="entry name" value="Bact_Cytoskel_RodZ"/>
</dbReference>
<dbReference type="PANTHER" id="PTHR34475">
    <property type="match status" value="1"/>
</dbReference>
<keyword evidence="2" id="KW-0812">Transmembrane</keyword>
<proteinExistence type="predicted"/>
<organism evidence="4">
    <name type="scientific">Thermorudis peleae</name>
    <dbReference type="NCBI Taxonomy" id="1382356"/>
    <lineage>
        <taxon>Bacteria</taxon>
        <taxon>Pseudomonadati</taxon>
        <taxon>Thermomicrobiota</taxon>
        <taxon>Thermomicrobia</taxon>
        <taxon>Thermomicrobia incertae sedis</taxon>
        <taxon>Thermorudis</taxon>
    </lineage>
</organism>
<dbReference type="Gene3D" id="1.10.260.40">
    <property type="entry name" value="lambda repressor-like DNA-binding domains"/>
    <property type="match status" value="1"/>
</dbReference>
<dbReference type="AlphaFoldDB" id="A0A831TCI0"/>
<evidence type="ECO:0000313" key="4">
    <source>
        <dbReference type="EMBL" id="HEG92535.1"/>
    </source>
</evidence>
<feature type="region of interest" description="Disordered" evidence="1">
    <location>
        <begin position="136"/>
        <end position="202"/>
    </location>
</feature>
<dbReference type="GO" id="GO:0003677">
    <property type="term" value="F:DNA binding"/>
    <property type="evidence" value="ECO:0007669"/>
    <property type="project" value="InterPro"/>
</dbReference>
<evidence type="ECO:0000259" key="3">
    <source>
        <dbReference type="Pfam" id="PF13464"/>
    </source>
</evidence>
<dbReference type="Pfam" id="PF13413">
    <property type="entry name" value="HTH_25"/>
    <property type="match status" value="1"/>
</dbReference>
<feature type="compositionally biased region" description="Polar residues" evidence="1">
    <location>
        <begin position="156"/>
        <end position="172"/>
    </location>
</feature>
<gene>
    <name evidence="4" type="ORF">ENP34_14025</name>
</gene>
<accession>A0A831TCI0</accession>
<keyword evidence="2" id="KW-0472">Membrane</keyword>
<protein>
    <submittedName>
        <fullName evidence="4">Helix-turn-helix domain-containing protein</fullName>
    </submittedName>
</protein>
<evidence type="ECO:0000256" key="1">
    <source>
        <dbReference type="SAM" id="MobiDB-lite"/>
    </source>
</evidence>
<dbReference type="InterPro" id="IPR010982">
    <property type="entry name" value="Lambda_DNA-bd_dom_sf"/>
</dbReference>
<dbReference type="EMBL" id="DSIY01000324">
    <property type="protein sequence ID" value="HEG92535.1"/>
    <property type="molecule type" value="Genomic_DNA"/>
</dbReference>
<sequence length="284" mass="30452">MGEFGEFLQNARAYKGVTLRDVERATRINRRYLAALEQENFDELPPLTYARGIVRTYAQYLGLDPVSVLAMFENAHGQRSGGFRVVPAVKPIQAPTHWAPNFAIIAFMVVMSAVVFAWLYSAYLAPPTMPATPTVTRVDTETPNSLALESPVPTASAPTVGTQVAPAPTSTPAEALSTPVPGLTPTGMAPTSTPEPAPTATPASQEHTFEIIAMDRVWVQATVDGQVVLSEILAAGERRSFRGTQLHVVSGNAPLVRVIVDGVDQGLLGAQWDDEATFPRESGQ</sequence>
<name>A0A831TCI0_9BACT</name>
<keyword evidence="2" id="KW-1133">Transmembrane helix</keyword>
<reference evidence="4" key="1">
    <citation type="journal article" date="2020" name="mSystems">
        <title>Genome- and Community-Level Interaction Insights into Carbon Utilization and Element Cycling Functions of Hydrothermarchaeota in Hydrothermal Sediment.</title>
        <authorList>
            <person name="Zhou Z."/>
            <person name="Liu Y."/>
            <person name="Xu W."/>
            <person name="Pan J."/>
            <person name="Luo Z.H."/>
            <person name="Li M."/>
        </authorList>
    </citation>
    <scope>NUCLEOTIDE SEQUENCE [LARGE SCALE GENOMIC DNA]</scope>
    <source>
        <strain evidence="4">SpSt-210</strain>
    </source>
</reference>